<organism evidence="1 2">
    <name type="scientific">Anditalea andensis</name>
    <dbReference type="NCBI Taxonomy" id="1048983"/>
    <lineage>
        <taxon>Bacteria</taxon>
        <taxon>Pseudomonadati</taxon>
        <taxon>Bacteroidota</taxon>
        <taxon>Cytophagia</taxon>
        <taxon>Cytophagales</taxon>
        <taxon>Cytophagaceae</taxon>
        <taxon>Anditalea</taxon>
    </lineage>
</organism>
<dbReference type="OrthoDB" id="1451607at2"/>
<evidence type="ECO:0000313" key="1">
    <source>
        <dbReference type="EMBL" id="KEO75938.1"/>
    </source>
</evidence>
<sequence length="72" mass="8173">MNIKKSVLNRITVLVEMSPGDVRAIFATTTPRNGYMNIYPDDTISNDLIQKVAGYGMETVDRDEILPNWQNK</sequence>
<dbReference type="Proteomes" id="UP000027821">
    <property type="component" value="Unassembled WGS sequence"/>
</dbReference>
<dbReference type="EMBL" id="JMIH01000001">
    <property type="protein sequence ID" value="KEO75938.1"/>
    <property type="molecule type" value="Genomic_DNA"/>
</dbReference>
<keyword evidence="2" id="KW-1185">Reference proteome</keyword>
<reference evidence="1 2" key="1">
    <citation type="submission" date="2014-04" db="EMBL/GenBank/DDBJ databases">
        <title>Characterization and application of a salt tolerant electro-active bacterium.</title>
        <authorList>
            <person name="Yang L."/>
            <person name="Wei S."/>
            <person name="Tay Q.X.M."/>
        </authorList>
    </citation>
    <scope>NUCLEOTIDE SEQUENCE [LARGE SCALE GENOMIC DNA]</scope>
    <source>
        <strain evidence="1 2">LY1</strain>
    </source>
</reference>
<proteinExistence type="predicted"/>
<gene>
    <name evidence="1" type="ORF">EL17_00040</name>
</gene>
<dbReference type="AlphaFoldDB" id="A0A074L7V8"/>
<protein>
    <submittedName>
        <fullName evidence="1">Uncharacterized protein</fullName>
    </submittedName>
</protein>
<dbReference type="RefSeq" id="WP_035068367.1">
    <property type="nucleotide sequence ID" value="NZ_JMIH01000001.1"/>
</dbReference>
<comment type="caution">
    <text evidence="1">The sequence shown here is derived from an EMBL/GenBank/DDBJ whole genome shotgun (WGS) entry which is preliminary data.</text>
</comment>
<evidence type="ECO:0000313" key="2">
    <source>
        <dbReference type="Proteomes" id="UP000027821"/>
    </source>
</evidence>
<accession>A0A074L7V8</accession>
<name>A0A074L7V8_9BACT</name>